<evidence type="ECO:0000256" key="3">
    <source>
        <dbReference type="ARBA" id="ARBA00022485"/>
    </source>
</evidence>
<evidence type="ECO:0000256" key="5">
    <source>
        <dbReference type="ARBA" id="ARBA00023002"/>
    </source>
</evidence>
<dbReference type="STRING" id="360412.LARV_00850"/>
<dbReference type="InterPro" id="IPR001203">
    <property type="entry name" value="OxRdtase_Ald_Fedxn_C"/>
</dbReference>
<dbReference type="Gene3D" id="1.10.599.10">
    <property type="entry name" value="Aldehyde Ferredoxin Oxidoreductase Protein, subunit A, domain 3"/>
    <property type="match status" value="1"/>
</dbReference>
<gene>
    <name evidence="10" type="ORF">LARV_00850</name>
</gene>
<evidence type="ECO:0000256" key="1">
    <source>
        <dbReference type="ARBA" id="ARBA00001966"/>
    </source>
</evidence>
<keyword evidence="6" id="KW-0408">Iron</keyword>
<proteinExistence type="inferred from homology"/>
<organism evidence="10">
    <name type="scientific">Longilinea arvoryzae</name>
    <dbReference type="NCBI Taxonomy" id="360412"/>
    <lineage>
        <taxon>Bacteria</taxon>
        <taxon>Bacillati</taxon>
        <taxon>Chloroflexota</taxon>
        <taxon>Anaerolineae</taxon>
        <taxon>Anaerolineales</taxon>
        <taxon>Anaerolineaceae</taxon>
        <taxon>Longilinea</taxon>
    </lineage>
</organism>
<evidence type="ECO:0000256" key="2">
    <source>
        <dbReference type="ARBA" id="ARBA00011032"/>
    </source>
</evidence>
<evidence type="ECO:0000259" key="9">
    <source>
        <dbReference type="SMART" id="SM00790"/>
    </source>
</evidence>
<evidence type="ECO:0000256" key="8">
    <source>
        <dbReference type="ARBA" id="ARBA00049934"/>
    </source>
</evidence>
<dbReference type="Gene3D" id="3.60.9.10">
    <property type="entry name" value="Aldehyde ferredoxin oxidoreductase, N-terminal domain"/>
    <property type="match status" value="1"/>
</dbReference>
<protein>
    <submittedName>
        <fullName evidence="10">Aldehyde:ferredoxin oxidoreductase</fullName>
    </submittedName>
</protein>
<reference evidence="10" key="1">
    <citation type="submission" date="2015-07" db="EMBL/GenBank/DDBJ databases">
        <title>Draft Genome Sequences of Anaerolinea thermolimosa IMO-1, Bellilinea caldifistulae GOMI-1, Leptolinea tardivitalis YMTK-2, Levilinea saccharolytica KIBI-1,Longilinea arvoryzae KOME-1, Previously Described as Members of the Anaerolineaceae (Chloroflexi).</title>
        <authorList>
            <person name="Sekiguchi Y."/>
            <person name="Ohashi A."/>
            <person name="Matsuura N."/>
            <person name="Tourlousse M.D."/>
        </authorList>
    </citation>
    <scope>NUCLEOTIDE SEQUENCE [LARGE SCALE GENOMIC DNA]</scope>
    <source>
        <strain evidence="10">KOME-1</strain>
    </source>
</reference>
<dbReference type="GO" id="GO:0046872">
    <property type="term" value="F:metal ion binding"/>
    <property type="evidence" value="ECO:0007669"/>
    <property type="project" value="UniProtKB-KW"/>
</dbReference>
<comment type="similarity">
    <text evidence="2">Belongs to the AOR/FOR family.</text>
</comment>
<dbReference type="Gene3D" id="1.10.569.10">
    <property type="entry name" value="Aldehyde Ferredoxin Oxidoreductase Protein, subunit A, domain 2"/>
    <property type="match status" value="1"/>
</dbReference>
<evidence type="ECO:0000313" key="11">
    <source>
        <dbReference type="Proteomes" id="UP000055060"/>
    </source>
</evidence>
<dbReference type="InterPro" id="IPR051919">
    <property type="entry name" value="W-dependent_AOR"/>
</dbReference>
<dbReference type="GO" id="GO:0016625">
    <property type="term" value="F:oxidoreductase activity, acting on the aldehyde or oxo group of donors, iron-sulfur protein as acceptor"/>
    <property type="evidence" value="ECO:0007669"/>
    <property type="project" value="InterPro"/>
</dbReference>
<accession>A0A0S7BE41</accession>
<keyword evidence="3" id="KW-0004">4Fe-4S</keyword>
<keyword evidence="11" id="KW-1185">Reference proteome</keyword>
<dbReference type="Pfam" id="PF02730">
    <property type="entry name" value="AFOR_N"/>
    <property type="match status" value="1"/>
</dbReference>
<comment type="cofactor">
    <cofactor evidence="8">
        <name>tungstopterin</name>
        <dbReference type="ChEBI" id="CHEBI:30402"/>
    </cofactor>
</comment>
<dbReference type="Proteomes" id="UP000055060">
    <property type="component" value="Unassembled WGS sequence"/>
</dbReference>
<feature type="domain" description="Aldehyde ferredoxin oxidoreductase N-terminal" evidence="9">
    <location>
        <begin position="4"/>
        <end position="207"/>
    </location>
</feature>
<sequence length="613" mass="64891">MNGYAGKLLFVDLSKGTLQDEPLTDEMARNFIGGYGLGARILYSRMKPGADALGPDSMLGFVTGPVTGTEANFSGRYTVVCKSPVSGTWNDSNSGGYFGPELKKAGYDGVFITGISPSPVYLWIHEGTAELRDAANLWGLDAKETQTALETETGEPKLRAAVIGPAGERLSLISCVINDGHRAAGRGGLGAVMGSKRLKAVAARGTGRIEVADPERAREINLAIRAALKADPYAGYFRSGGTGAGTPDSVFNGDSPVKNWGQAGVDVFAPQQTESLSGIKISEKYLVKHYACAHCPLGCGAELTVDDGRYPLQSTERPEYETLAAFGPLCGNTQVEAIIQCNELCNRAGLDTISAGATIAWAIECFENGVIGREETGGLELVWGNADAIVEVTREMADGRGFGAVLGLGSQGAANKLEKGHEYLQTVRGIELPMHDPRLYPGLARTYQFDPTPGRHVKGGIGLTQGYLGPEKYQTQGSGPADVQATTFNEMLSSGGFCLFISYFGGSDQVLPMVTAVTGFDLPTLESAAIRILTMRQAFNQREGLTRADFKLPARSVGQPPLAAGPSAGGVVDSEALGDNFFAELGWDVKTGKPSREALMKLGGMEDVIRDLY</sequence>
<dbReference type="GO" id="GO:0051539">
    <property type="term" value="F:4 iron, 4 sulfur cluster binding"/>
    <property type="evidence" value="ECO:0007669"/>
    <property type="project" value="UniProtKB-KW"/>
</dbReference>
<dbReference type="GO" id="GO:0009055">
    <property type="term" value="F:electron transfer activity"/>
    <property type="evidence" value="ECO:0007669"/>
    <property type="project" value="InterPro"/>
</dbReference>
<dbReference type="SMART" id="SM00790">
    <property type="entry name" value="AFOR_N"/>
    <property type="match status" value="1"/>
</dbReference>
<dbReference type="EMBL" id="DF967972">
    <property type="protein sequence ID" value="GAP13108.1"/>
    <property type="molecule type" value="Genomic_DNA"/>
</dbReference>
<dbReference type="InterPro" id="IPR036503">
    <property type="entry name" value="Ald_Fedxn_OxRdtase_N_sf"/>
</dbReference>
<keyword evidence="5" id="KW-0560">Oxidoreductase</keyword>
<keyword evidence="4" id="KW-0479">Metal-binding</keyword>
<dbReference type="PANTHER" id="PTHR30038:SF0">
    <property type="entry name" value="TUNGSTEN-CONTAINING ALDEHYDE FERREDOXIN OXIDOREDUCTASE"/>
    <property type="match status" value="1"/>
</dbReference>
<dbReference type="RefSeq" id="WP_075072466.1">
    <property type="nucleotide sequence ID" value="NZ_DF967972.1"/>
</dbReference>
<name>A0A0S7BE41_9CHLR</name>
<dbReference type="InterPro" id="IPR036021">
    <property type="entry name" value="Tungsten_al_ferr_oxy-like_C"/>
</dbReference>
<evidence type="ECO:0000256" key="7">
    <source>
        <dbReference type="ARBA" id="ARBA00023014"/>
    </source>
</evidence>
<dbReference type="SUPFAM" id="SSF48310">
    <property type="entry name" value="Aldehyde ferredoxin oxidoreductase, C-terminal domains"/>
    <property type="match status" value="1"/>
</dbReference>
<dbReference type="InterPro" id="IPR013983">
    <property type="entry name" value="Ald_Fedxn_OxRdtase_N"/>
</dbReference>
<dbReference type="Pfam" id="PF01314">
    <property type="entry name" value="AFOR_C"/>
    <property type="match status" value="1"/>
</dbReference>
<comment type="cofactor">
    <cofactor evidence="1">
        <name>[4Fe-4S] cluster</name>
        <dbReference type="ChEBI" id="CHEBI:49883"/>
    </cofactor>
</comment>
<dbReference type="PANTHER" id="PTHR30038">
    <property type="entry name" value="ALDEHYDE FERREDOXIN OXIDOREDUCTASE"/>
    <property type="match status" value="1"/>
</dbReference>
<dbReference type="InterPro" id="IPR013985">
    <property type="entry name" value="Ald_Fedxn_OxRdtase_dom3"/>
</dbReference>
<evidence type="ECO:0000256" key="6">
    <source>
        <dbReference type="ARBA" id="ARBA00023004"/>
    </source>
</evidence>
<dbReference type="OrthoDB" id="9763894at2"/>
<dbReference type="InterPro" id="IPR013984">
    <property type="entry name" value="Ald_Fedxn_OxRdtase_dom2"/>
</dbReference>
<keyword evidence="7" id="KW-0411">Iron-sulfur</keyword>
<evidence type="ECO:0000313" key="10">
    <source>
        <dbReference type="EMBL" id="GAP13108.1"/>
    </source>
</evidence>
<dbReference type="SUPFAM" id="SSF56228">
    <property type="entry name" value="Aldehyde ferredoxin oxidoreductase, N-terminal domain"/>
    <property type="match status" value="1"/>
</dbReference>
<dbReference type="AlphaFoldDB" id="A0A0S7BE41"/>
<evidence type="ECO:0000256" key="4">
    <source>
        <dbReference type="ARBA" id="ARBA00022723"/>
    </source>
</evidence>